<protein>
    <submittedName>
        <fullName evidence="1">Uncharacterized protein</fullName>
    </submittedName>
</protein>
<name>M3K0S6_CANMX</name>
<reference evidence="1 2" key="1">
    <citation type="submission" date="2013-02" db="EMBL/GenBank/DDBJ databases">
        <title>Genome sequence of Candida maltosa Xu316, a potential industrial strain for xylitol and ethanol production.</title>
        <authorList>
            <person name="Yu J."/>
            <person name="Wang Q."/>
            <person name="Geng X."/>
            <person name="Bao W."/>
            <person name="He P."/>
            <person name="Cai J."/>
        </authorList>
    </citation>
    <scope>NUCLEOTIDE SEQUENCE [LARGE SCALE GENOMIC DNA]</scope>
    <source>
        <strain evidence="2">Xu316</strain>
    </source>
</reference>
<dbReference type="HOGENOM" id="CLU_3359607_0_0_1"/>
<dbReference type="AlphaFoldDB" id="M3K0S6"/>
<evidence type="ECO:0000313" key="1">
    <source>
        <dbReference type="EMBL" id="EMG48294.1"/>
    </source>
</evidence>
<comment type="caution">
    <text evidence="1">The sequence shown here is derived from an EMBL/GenBank/DDBJ whole genome shotgun (WGS) entry which is preliminary data.</text>
</comment>
<dbReference type="Proteomes" id="UP000011777">
    <property type="component" value="Unassembled WGS sequence"/>
</dbReference>
<accession>M3K0S6</accession>
<keyword evidence="2" id="KW-1185">Reference proteome</keyword>
<evidence type="ECO:0000313" key="2">
    <source>
        <dbReference type="Proteomes" id="UP000011777"/>
    </source>
</evidence>
<proteinExistence type="predicted"/>
<dbReference type="EMBL" id="AOGT01001164">
    <property type="protein sequence ID" value="EMG48294.1"/>
    <property type="molecule type" value="Genomic_DNA"/>
</dbReference>
<sequence>MQYNAVHCYVVAISIEFGVLSNEKVRTCSLKLSRYG</sequence>
<gene>
    <name evidence="1" type="ORF">G210_1150</name>
</gene>
<organism evidence="1 2">
    <name type="scientific">Candida maltosa (strain Xu316)</name>
    <name type="common">Yeast</name>
    <dbReference type="NCBI Taxonomy" id="1245528"/>
    <lineage>
        <taxon>Eukaryota</taxon>
        <taxon>Fungi</taxon>
        <taxon>Dikarya</taxon>
        <taxon>Ascomycota</taxon>
        <taxon>Saccharomycotina</taxon>
        <taxon>Pichiomycetes</taxon>
        <taxon>Debaryomycetaceae</taxon>
        <taxon>Candida/Lodderomyces clade</taxon>
        <taxon>Candida</taxon>
    </lineage>
</organism>